<dbReference type="InterPro" id="IPR038157">
    <property type="entry name" value="FeoA_core_dom"/>
</dbReference>
<dbReference type="STRING" id="767817.Desgi_3676"/>
<keyword evidence="1" id="KW-0408">Iron</keyword>
<sequence>MMTLDKVRRGDMIKIVSIGSAGIKENALRMGINEGAVLTCAEVIPAGPVVLGKHRQEIAIGRNLARSINVELLARVGEARSVNSKLSGEPC</sequence>
<evidence type="ECO:0000313" key="3">
    <source>
        <dbReference type="EMBL" id="AGL02998.1"/>
    </source>
</evidence>
<accession>R4KIJ7</accession>
<dbReference type="InterPro" id="IPR008988">
    <property type="entry name" value="Transcriptional_repressor_C"/>
</dbReference>
<reference evidence="3 4" key="1">
    <citation type="submission" date="2012-01" db="EMBL/GenBank/DDBJ databases">
        <title>Complete sequence of Desulfotomaculum gibsoniae DSM 7213.</title>
        <authorList>
            <consortium name="US DOE Joint Genome Institute"/>
            <person name="Lucas S."/>
            <person name="Han J."/>
            <person name="Lapidus A."/>
            <person name="Cheng J.-F."/>
            <person name="Goodwin L."/>
            <person name="Pitluck S."/>
            <person name="Peters L."/>
            <person name="Ovchinnikova G."/>
            <person name="Teshima H."/>
            <person name="Detter J.C."/>
            <person name="Han C."/>
            <person name="Tapia R."/>
            <person name="Land M."/>
            <person name="Hauser L."/>
            <person name="Kyrpides N."/>
            <person name="Ivanova N."/>
            <person name="Pagani I."/>
            <person name="Parshina S."/>
            <person name="Plugge C."/>
            <person name="Muyzer G."/>
            <person name="Kuever J."/>
            <person name="Ivanova A."/>
            <person name="Nazina T."/>
            <person name="Klenk H.-P."/>
            <person name="Brambilla E."/>
            <person name="Spring S."/>
            <person name="Stams A.F."/>
            <person name="Woyke T."/>
        </authorList>
    </citation>
    <scope>NUCLEOTIDE SEQUENCE [LARGE SCALE GENOMIC DNA]</scope>
    <source>
        <strain evidence="3 4">DSM 7213</strain>
    </source>
</reference>
<dbReference type="RefSeq" id="WP_006520388.1">
    <property type="nucleotide sequence ID" value="NC_021184.1"/>
</dbReference>
<dbReference type="HOGENOM" id="CLU_186691_0_0_9"/>
<dbReference type="SMART" id="SM00899">
    <property type="entry name" value="FeoA"/>
    <property type="match status" value="1"/>
</dbReference>
<dbReference type="KEGG" id="dgi:Desgi_3676"/>
<name>R4KIJ7_9FIRM</name>
<dbReference type="AlphaFoldDB" id="R4KIJ7"/>
<dbReference type="eggNOG" id="COG1918">
    <property type="taxonomic scope" value="Bacteria"/>
</dbReference>
<dbReference type="InterPro" id="IPR007167">
    <property type="entry name" value="Fe-transptr_FeoA-like"/>
</dbReference>
<dbReference type="Proteomes" id="UP000013520">
    <property type="component" value="Chromosome"/>
</dbReference>
<feature type="domain" description="Ferrous iron transporter FeoA-like" evidence="2">
    <location>
        <begin position="2"/>
        <end position="72"/>
    </location>
</feature>
<gene>
    <name evidence="3" type="ORF">Desgi_3676</name>
</gene>
<keyword evidence="4" id="KW-1185">Reference proteome</keyword>
<dbReference type="Gene3D" id="2.30.30.90">
    <property type="match status" value="1"/>
</dbReference>
<evidence type="ECO:0000259" key="2">
    <source>
        <dbReference type="SMART" id="SM00899"/>
    </source>
</evidence>
<evidence type="ECO:0000256" key="1">
    <source>
        <dbReference type="ARBA" id="ARBA00023004"/>
    </source>
</evidence>
<proteinExistence type="predicted"/>
<organism evidence="3 4">
    <name type="scientific">Desulfoscipio gibsoniae DSM 7213</name>
    <dbReference type="NCBI Taxonomy" id="767817"/>
    <lineage>
        <taxon>Bacteria</taxon>
        <taxon>Bacillati</taxon>
        <taxon>Bacillota</taxon>
        <taxon>Clostridia</taxon>
        <taxon>Eubacteriales</taxon>
        <taxon>Desulfallaceae</taxon>
        <taxon>Desulfoscipio</taxon>
    </lineage>
</organism>
<dbReference type="Pfam" id="PF04023">
    <property type="entry name" value="FeoA"/>
    <property type="match status" value="1"/>
</dbReference>
<evidence type="ECO:0000313" key="4">
    <source>
        <dbReference type="Proteomes" id="UP000013520"/>
    </source>
</evidence>
<dbReference type="GO" id="GO:0046914">
    <property type="term" value="F:transition metal ion binding"/>
    <property type="evidence" value="ECO:0007669"/>
    <property type="project" value="InterPro"/>
</dbReference>
<dbReference type="SUPFAM" id="SSF50037">
    <property type="entry name" value="C-terminal domain of transcriptional repressors"/>
    <property type="match status" value="1"/>
</dbReference>
<dbReference type="EMBL" id="CP003273">
    <property type="protein sequence ID" value="AGL02998.1"/>
    <property type="molecule type" value="Genomic_DNA"/>
</dbReference>
<protein>
    <submittedName>
        <fullName evidence="3">Fe2+ transport system protein A</fullName>
    </submittedName>
</protein>